<sequence length="96" mass="11023">METSIASSPSISKQEVFHPTYESNVHFDWGLEGCAMEIEVDKEDVAIDVVVLEPKSQQQVFSSEKELVEWTRSMGKRYGFIIIIKARSLFRIANQR</sequence>
<keyword evidence="2" id="KW-1185">Reference proteome</keyword>
<dbReference type="EMBL" id="CM046391">
    <property type="protein sequence ID" value="KAI8558977.1"/>
    <property type="molecule type" value="Genomic_DNA"/>
</dbReference>
<evidence type="ECO:0000313" key="1">
    <source>
        <dbReference type="EMBL" id="KAI8558977.1"/>
    </source>
</evidence>
<accession>A0ACC0P1Z0</accession>
<protein>
    <submittedName>
        <fullName evidence="1">Uncharacterized protein</fullName>
    </submittedName>
</protein>
<evidence type="ECO:0000313" key="2">
    <source>
        <dbReference type="Proteomes" id="UP001062846"/>
    </source>
</evidence>
<gene>
    <name evidence="1" type="ORF">RHMOL_Rhmol04G0138300</name>
</gene>
<proteinExistence type="predicted"/>
<organism evidence="1 2">
    <name type="scientific">Rhododendron molle</name>
    <name type="common">Chinese azalea</name>
    <name type="synonym">Azalea mollis</name>
    <dbReference type="NCBI Taxonomy" id="49168"/>
    <lineage>
        <taxon>Eukaryota</taxon>
        <taxon>Viridiplantae</taxon>
        <taxon>Streptophyta</taxon>
        <taxon>Embryophyta</taxon>
        <taxon>Tracheophyta</taxon>
        <taxon>Spermatophyta</taxon>
        <taxon>Magnoliopsida</taxon>
        <taxon>eudicotyledons</taxon>
        <taxon>Gunneridae</taxon>
        <taxon>Pentapetalae</taxon>
        <taxon>asterids</taxon>
        <taxon>Ericales</taxon>
        <taxon>Ericaceae</taxon>
        <taxon>Ericoideae</taxon>
        <taxon>Rhodoreae</taxon>
        <taxon>Rhododendron</taxon>
    </lineage>
</organism>
<reference evidence="1" key="1">
    <citation type="submission" date="2022-02" db="EMBL/GenBank/DDBJ databases">
        <title>Plant Genome Project.</title>
        <authorList>
            <person name="Zhang R.-G."/>
        </authorList>
    </citation>
    <scope>NUCLEOTIDE SEQUENCE</scope>
    <source>
        <strain evidence="1">AT1</strain>
    </source>
</reference>
<name>A0ACC0P1Z0_RHOML</name>
<dbReference type="Proteomes" id="UP001062846">
    <property type="component" value="Chromosome 4"/>
</dbReference>
<comment type="caution">
    <text evidence="1">The sequence shown here is derived from an EMBL/GenBank/DDBJ whole genome shotgun (WGS) entry which is preliminary data.</text>
</comment>